<accession>A0A401IPI6</accession>
<organism evidence="1">
    <name type="scientific">Penaeus monodon endogenous nimavirus</name>
    <dbReference type="NCBI Taxonomy" id="2133795"/>
    <lineage>
        <taxon>Viruses</taxon>
        <taxon>Viruses incertae sedis</taxon>
        <taxon>Naldaviricetes</taxon>
        <taxon>Nimaviridae</taxon>
    </lineage>
</organism>
<name>A0A401IPI6_9VIRU</name>
<proteinExistence type="predicted"/>
<protein>
    <submittedName>
        <fullName evidence="1">Wsv206-like protein</fullName>
    </submittedName>
</protein>
<sequence>MSVSERDRSFMILSTIILRRLRRAIDRSDSLNINVEFGYGGARAMDVRWTGPATFAVWRGILLELRDTLSMTSYPRINLVGSSVGNLIIFSLTTLLSVAWRCCVTTGRKYGGTGRDRRLGIDLRIFNAETGLNYFPDTLCACDALRRLLDSLLEDTAGNDHPLLRKAETKYRNQFETFLSTQTTLHHLLDNHPHSASAYTRLFGEERLRYMVLMFRAITKLESKLCSFYILARQILQSVTSQLTPTEPLGHRCAFFVASQSLNISEFRIDRWLDTGNPDTSIPLVSMVEGGRGSPTSSDEFSEDAERFNRAMDLLLGSVDIRDMVIPVISTVIMGVMPRRLLVKPTHQSSVDKSDYFPTHERPGQLCQVAHRKRHVLDIMSPNVRSLPDFDSYVRRLQKQETGLQSDILPTFHTNYVFEMSPKSRHLFPSQRITALVSGCSPPPLLQIPAQSTHSRKIQTQRPQKRHFQQLQPLVNI</sequence>
<dbReference type="EMBL" id="BFCF01000001">
    <property type="protein sequence ID" value="GBG35526.1"/>
    <property type="molecule type" value="Genomic_DNA"/>
</dbReference>
<comment type="caution">
    <text evidence="1">The sequence shown here is derived from an EMBL/GenBank/DDBJ whole genome shotgun (WGS) entry which is preliminary data.</text>
</comment>
<reference evidence="1" key="1">
    <citation type="journal article" date="2018" name="J. Virol.">
        <title>Crustacean Genome Exploration Reveals the Evolutionary Origin of White Spot Syndrome Virus.</title>
        <authorList>
            <person name="Kawato S."/>
            <person name="Shitara A."/>
            <person name="Wang Y."/>
            <person name="Nozaki R."/>
            <person name="Kondo H."/>
            <person name="Hirono I."/>
        </authorList>
    </citation>
    <scope>NUCLEOTIDE SEQUENCE</scope>
</reference>
<evidence type="ECO:0000313" key="1">
    <source>
        <dbReference type="EMBL" id="GBG35526.1"/>
    </source>
</evidence>